<name>A0A9D4QJZ0_RHISA</name>
<dbReference type="EMBL" id="JABSTV010001245">
    <property type="protein sequence ID" value="KAH7982050.1"/>
    <property type="molecule type" value="Genomic_DNA"/>
</dbReference>
<protein>
    <submittedName>
        <fullName evidence="1">Uncharacterized protein</fullName>
    </submittedName>
</protein>
<keyword evidence="2" id="KW-1185">Reference proteome</keyword>
<reference evidence="1" key="1">
    <citation type="journal article" date="2020" name="Cell">
        <title>Large-Scale Comparative Analyses of Tick Genomes Elucidate Their Genetic Diversity and Vector Capacities.</title>
        <authorList>
            <consortium name="Tick Genome and Microbiome Consortium (TIGMIC)"/>
            <person name="Jia N."/>
            <person name="Wang J."/>
            <person name="Shi W."/>
            <person name="Du L."/>
            <person name="Sun Y."/>
            <person name="Zhan W."/>
            <person name="Jiang J.F."/>
            <person name="Wang Q."/>
            <person name="Zhang B."/>
            <person name="Ji P."/>
            <person name="Bell-Sakyi L."/>
            <person name="Cui X.M."/>
            <person name="Yuan T.T."/>
            <person name="Jiang B.G."/>
            <person name="Yang W.F."/>
            <person name="Lam T.T."/>
            <person name="Chang Q.C."/>
            <person name="Ding S.J."/>
            <person name="Wang X.J."/>
            <person name="Zhu J.G."/>
            <person name="Ruan X.D."/>
            <person name="Zhao L."/>
            <person name="Wei J.T."/>
            <person name="Ye R.Z."/>
            <person name="Que T.C."/>
            <person name="Du C.H."/>
            <person name="Zhou Y.H."/>
            <person name="Cheng J.X."/>
            <person name="Dai P.F."/>
            <person name="Guo W.B."/>
            <person name="Han X.H."/>
            <person name="Huang E.J."/>
            <person name="Li L.F."/>
            <person name="Wei W."/>
            <person name="Gao Y.C."/>
            <person name="Liu J.Z."/>
            <person name="Shao H.Z."/>
            <person name="Wang X."/>
            <person name="Wang C.C."/>
            <person name="Yang T.C."/>
            <person name="Huo Q.B."/>
            <person name="Li W."/>
            <person name="Chen H.Y."/>
            <person name="Chen S.E."/>
            <person name="Zhou L.G."/>
            <person name="Ni X.B."/>
            <person name="Tian J.H."/>
            <person name="Sheng Y."/>
            <person name="Liu T."/>
            <person name="Pan Y.S."/>
            <person name="Xia L.Y."/>
            <person name="Li J."/>
            <person name="Zhao F."/>
            <person name="Cao W.C."/>
        </authorList>
    </citation>
    <scope>NUCLEOTIDE SEQUENCE</scope>
    <source>
        <strain evidence="1">Rsan-2018</strain>
    </source>
</reference>
<reference evidence="1" key="2">
    <citation type="submission" date="2021-09" db="EMBL/GenBank/DDBJ databases">
        <authorList>
            <person name="Jia N."/>
            <person name="Wang J."/>
            <person name="Shi W."/>
            <person name="Du L."/>
            <person name="Sun Y."/>
            <person name="Zhan W."/>
            <person name="Jiang J."/>
            <person name="Wang Q."/>
            <person name="Zhang B."/>
            <person name="Ji P."/>
            <person name="Sakyi L.B."/>
            <person name="Cui X."/>
            <person name="Yuan T."/>
            <person name="Jiang B."/>
            <person name="Yang W."/>
            <person name="Lam T.T.-Y."/>
            <person name="Chang Q."/>
            <person name="Ding S."/>
            <person name="Wang X."/>
            <person name="Zhu J."/>
            <person name="Ruan X."/>
            <person name="Zhao L."/>
            <person name="Wei J."/>
            <person name="Que T."/>
            <person name="Du C."/>
            <person name="Cheng J."/>
            <person name="Dai P."/>
            <person name="Han X."/>
            <person name="Huang E."/>
            <person name="Gao Y."/>
            <person name="Liu J."/>
            <person name="Shao H."/>
            <person name="Ye R."/>
            <person name="Li L."/>
            <person name="Wei W."/>
            <person name="Wang X."/>
            <person name="Wang C."/>
            <person name="Huo Q."/>
            <person name="Li W."/>
            <person name="Guo W."/>
            <person name="Chen H."/>
            <person name="Chen S."/>
            <person name="Zhou L."/>
            <person name="Zhou L."/>
            <person name="Ni X."/>
            <person name="Tian J."/>
            <person name="Zhou Y."/>
            <person name="Sheng Y."/>
            <person name="Liu T."/>
            <person name="Pan Y."/>
            <person name="Xia L."/>
            <person name="Li J."/>
            <person name="Zhao F."/>
            <person name="Cao W."/>
        </authorList>
    </citation>
    <scope>NUCLEOTIDE SEQUENCE</scope>
    <source>
        <strain evidence="1">Rsan-2018</strain>
        <tissue evidence="1">Larvae</tissue>
    </source>
</reference>
<evidence type="ECO:0000313" key="2">
    <source>
        <dbReference type="Proteomes" id="UP000821837"/>
    </source>
</evidence>
<dbReference type="AlphaFoldDB" id="A0A9D4QJZ0"/>
<evidence type="ECO:0000313" key="1">
    <source>
        <dbReference type="EMBL" id="KAH7982050.1"/>
    </source>
</evidence>
<proteinExistence type="predicted"/>
<organism evidence="1 2">
    <name type="scientific">Rhipicephalus sanguineus</name>
    <name type="common">Brown dog tick</name>
    <name type="synonym">Ixodes sanguineus</name>
    <dbReference type="NCBI Taxonomy" id="34632"/>
    <lineage>
        <taxon>Eukaryota</taxon>
        <taxon>Metazoa</taxon>
        <taxon>Ecdysozoa</taxon>
        <taxon>Arthropoda</taxon>
        <taxon>Chelicerata</taxon>
        <taxon>Arachnida</taxon>
        <taxon>Acari</taxon>
        <taxon>Parasitiformes</taxon>
        <taxon>Ixodida</taxon>
        <taxon>Ixodoidea</taxon>
        <taxon>Ixodidae</taxon>
        <taxon>Rhipicephalinae</taxon>
        <taxon>Rhipicephalus</taxon>
        <taxon>Rhipicephalus</taxon>
    </lineage>
</organism>
<comment type="caution">
    <text evidence="1">The sequence shown here is derived from an EMBL/GenBank/DDBJ whole genome shotgun (WGS) entry which is preliminary data.</text>
</comment>
<sequence>MSQPATPLPEIPPRLKVQASDNRPLTRLRQSNRQVEQEAVVTTIDDSLAVYVDAAIDSCVLHTSLVCPTLPETQHTCSYVTEPPFPSVLAELAAVRDGLTFMIPKVDFLSLNRLLVYTDSTQAVRELRKVISSLDKASDVRRLIYSCACPVRVLWTRQSTLAQMAADAACHPAEVQHPLPLLRLLAYAELDPRSKNGTWDLPHRHAPSALLQPQRQRSTTYLGPVRAFTRLAPATYEALTTAPVDHPT</sequence>
<gene>
    <name evidence="1" type="ORF">HPB52_002773</name>
</gene>
<dbReference type="Proteomes" id="UP000821837">
    <property type="component" value="Chromosome 1"/>
</dbReference>
<accession>A0A9D4QJZ0</accession>